<dbReference type="Proteomes" id="UP000237819">
    <property type="component" value="Unassembled WGS sequence"/>
</dbReference>
<proteinExistence type="predicted"/>
<organism evidence="1 2">
    <name type="scientific">Blastopirellula marina</name>
    <dbReference type="NCBI Taxonomy" id="124"/>
    <lineage>
        <taxon>Bacteria</taxon>
        <taxon>Pseudomonadati</taxon>
        <taxon>Planctomycetota</taxon>
        <taxon>Planctomycetia</taxon>
        <taxon>Pirellulales</taxon>
        <taxon>Pirellulaceae</taxon>
        <taxon>Blastopirellula</taxon>
    </lineage>
</organism>
<dbReference type="EMBL" id="PUHZ01000019">
    <property type="protein sequence ID" value="PQO44473.1"/>
    <property type="molecule type" value="Genomic_DNA"/>
</dbReference>
<comment type="caution">
    <text evidence="1">The sequence shown here is derived from an EMBL/GenBank/DDBJ whole genome shotgun (WGS) entry which is preliminary data.</text>
</comment>
<accession>A0A2S8GJ47</accession>
<sequence length="403" mass="46806">MSQQERTHHAKARLDALLGIYAPAQSHRQAYWDLIRIVRERSQILNRHLIANFRWDHRFVRFVEGLAAAVEHQDRWIRHPGTWPGSSSGLYGGMRSLMRHLFQRYPVPDFVSNSWFARFPEPWYRPLYLHMAEGRGIRQFADRPSIPLSPKAARHYLNAPADLDPIEAQRWAQIVALGGAKAMARKLVCYTVLGECSSDEPFWGSVLRFLVANSPLLHDEEVQIVDFINGQRFRPGHEAWGRGGGMEPLQPNFSMKGRTLRSMRRYMIHWREELLRKRPELAIQTSRWPHTEIAPMVHRQGGSKWMLFELVSDRALLLEGAAMRHCVKDYLDECVSGRSSIWSLRVNRGPKSERMATIEVSPKTKRIVQAQGKCNSSPTPEAWQVLENWAEREGLEFNWFVRR</sequence>
<dbReference type="Pfam" id="PF14284">
    <property type="entry name" value="PcfJ"/>
    <property type="match status" value="1"/>
</dbReference>
<dbReference type="RefSeq" id="WP_105337000.1">
    <property type="nucleotide sequence ID" value="NZ_PUHZ01000019.1"/>
</dbReference>
<protein>
    <recommendedName>
        <fullName evidence="3">PcfJ-like protein</fullName>
    </recommendedName>
</protein>
<reference evidence="1 2" key="1">
    <citation type="submission" date="2018-02" db="EMBL/GenBank/DDBJ databases">
        <title>Comparative genomes isolates from brazilian mangrove.</title>
        <authorList>
            <person name="Araujo J.E."/>
            <person name="Taketani R.G."/>
            <person name="Silva M.C.P."/>
            <person name="Loureco M.V."/>
            <person name="Andreote F.D."/>
        </authorList>
    </citation>
    <scope>NUCLEOTIDE SEQUENCE [LARGE SCALE GENOMIC DNA]</scope>
    <source>
        <strain evidence="1 2">Nap-Phe MGV</strain>
    </source>
</reference>
<evidence type="ECO:0008006" key="3">
    <source>
        <dbReference type="Google" id="ProtNLM"/>
    </source>
</evidence>
<dbReference type="InterPro" id="IPR025586">
    <property type="entry name" value="PcfJ"/>
</dbReference>
<name>A0A2S8GJ47_9BACT</name>
<evidence type="ECO:0000313" key="1">
    <source>
        <dbReference type="EMBL" id="PQO44473.1"/>
    </source>
</evidence>
<dbReference type="OrthoDB" id="214484at2"/>
<dbReference type="AlphaFoldDB" id="A0A2S8GJ47"/>
<evidence type="ECO:0000313" key="2">
    <source>
        <dbReference type="Proteomes" id="UP000237819"/>
    </source>
</evidence>
<gene>
    <name evidence="1" type="ORF">C5Y93_18860</name>
</gene>